<keyword evidence="3" id="KW-0472">Membrane</keyword>
<dbReference type="PANTHER" id="PTHR31302:SF31">
    <property type="entry name" value="PHOSPHODIESTERASE YAEI"/>
    <property type="match status" value="1"/>
</dbReference>
<dbReference type="AlphaFoldDB" id="A0A1C7PFB5"/>
<feature type="transmembrane region" description="Helical" evidence="3">
    <location>
        <begin position="29"/>
        <end position="47"/>
    </location>
</feature>
<evidence type="ECO:0000256" key="2">
    <source>
        <dbReference type="ARBA" id="ARBA00022801"/>
    </source>
</evidence>
<proteinExistence type="predicted"/>
<feature type="domain" description="Calcineurin-like phosphoesterase" evidence="4">
    <location>
        <begin position="153"/>
        <end position="317"/>
    </location>
</feature>
<dbReference type="GO" id="GO:0008758">
    <property type="term" value="F:UDP-2,3-diacylglucosamine hydrolase activity"/>
    <property type="evidence" value="ECO:0007669"/>
    <property type="project" value="TreeGrafter"/>
</dbReference>
<sequence length="378" mass="41609">MLFVEILLALYVFWRGVWPLRLRWPWKAAVSAVLLVAAFKFHVLYLFGGPKFFAPDVPGAVQSAATWMFTSLLFFFFLLLAADAVRGVWLLVRICRRRKAPEGICKIGNRVNLVLLALALCAATFGMVEGSRVPELREKPVFVSRLPEEFEGMSVAVLADLHVDHTTSPDHIREIVRRTNAACPDMVVIVGDFVDGSIEDCREAVQPLADLKARFGVFGVPGNHEYYSGYREWMGHLSRMGIRMLCNGRVPLDGGKFVVAGVTDPMASRSGEDFPDAHKALEGCGDDVFKLILVHQPRLAADSAAQGACLQISGHTHGGLMPGVDRLIAAFNEGYVSGNYQVGPMVLHVSNGTCIWNGFPVRIGVPSEIGLLRLYRKK</sequence>
<dbReference type="SUPFAM" id="SSF56300">
    <property type="entry name" value="Metallo-dependent phosphatases"/>
    <property type="match status" value="1"/>
</dbReference>
<dbReference type="EMBL" id="LT629973">
    <property type="protein sequence ID" value="SEH97070.1"/>
    <property type="molecule type" value="Genomic_DNA"/>
</dbReference>
<dbReference type="InterPro" id="IPR051158">
    <property type="entry name" value="Metallophosphoesterase_sf"/>
</dbReference>
<dbReference type="RefSeq" id="WP_067771927.1">
    <property type="nucleotide sequence ID" value="NZ_LIGX01000001.1"/>
</dbReference>
<organism evidence="5 6">
    <name type="scientific">Akkermansia glycaniphila</name>
    <dbReference type="NCBI Taxonomy" id="1679444"/>
    <lineage>
        <taxon>Bacteria</taxon>
        <taxon>Pseudomonadati</taxon>
        <taxon>Verrucomicrobiota</taxon>
        <taxon>Verrucomicrobiia</taxon>
        <taxon>Verrucomicrobiales</taxon>
        <taxon>Akkermansiaceae</taxon>
        <taxon>Akkermansia</taxon>
    </lineage>
</organism>
<name>A0A1C7PFB5_9BACT</name>
<keyword evidence="2" id="KW-0378">Hydrolase</keyword>
<dbReference type="GO" id="GO:0009245">
    <property type="term" value="P:lipid A biosynthetic process"/>
    <property type="evidence" value="ECO:0007669"/>
    <property type="project" value="TreeGrafter"/>
</dbReference>
<dbReference type="InterPro" id="IPR004843">
    <property type="entry name" value="Calcineurin-like_PHP"/>
</dbReference>
<dbReference type="PANTHER" id="PTHR31302">
    <property type="entry name" value="TRANSMEMBRANE PROTEIN WITH METALLOPHOSPHOESTERASE DOMAIN-RELATED"/>
    <property type="match status" value="1"/>
</dbReference>
<reference evidence="6" key="1">
    <citation type="submission" date="2016-09" db="EMBL/GenBank/DDBJ databases">
        <authorList>
            <person name="Koehorst J."/>
        </authorList>
    </citation>
    <scope>NUCLEOTIDE SEQUENCE [LARGE SCALE GENOMIC DNA]</scope>
</reference>
<evidence type="ECO:0000313" key="6">
    <source>
        <dbReference type="Proteomes" id="UP000176204"/>
    </source>
</evidence>
<dbReference type="KEGG" id="agl:PYTT_2182"/>
<dbReference type="Proteomes" id="UP000176204">
    <property type="component" value="Chromosome I"/>
</dbReference>
<dbReference type="CDD" id="cd07385">
    <property type="entry name" value="MPP_YkuE_C"/>
    <property type="match status" value="1"/>
</dbReference>
<evidence type="ECO:0000313" key="5">
    <source>
        <dbReference type="EMBL" id="SEH97070.1"/>
    </source>
</evidence>
<keyword evidence="1" id="KW-0479">Metal-binding</keyword>
<feature type="transmembrane region" description="Helical" evidence="3">
    <location>
        <begin position="67"/>
        <end position="91"/>
    </location>
</feature>
<dbReference type="OrthoDB" id="9780884at2"/>
<keyword evidence="6" id="KW-1185">Reference proteome</keyword>
<dbReference type="Pfam" id="PF00149">
    <property type="entry name" value="Metallophos"/>
    <property type="match status" value="1"/>
</dbReference>
<evidence type="ECO:0000259" key="4">
    <source>
        <dbReference type="Pfam" id="PF00149"/>
    </source>
</evidence>
<dbReference type="PATRIC" id="fig|1679444.3.peg.170"/>
<dbReference type="InterPro" id="IPR029052">
    <property type="entry name" value="Metallo-depent_PP-like"/>
</dbReference>
<evidence type="ECO:0000256" key="1">
    <source>
        <dbReference type="ARBA" id="ARBA00022723"/>
    </source>
</evidence>
<dbReference type="GO" id="GO:0016020">
    <property type="term" value="C:membrane"/>
    <property type="evidence" value="ECO:0007669"/>
    <property type="project" value="GOC"/>
</dbReference>
<evidence type="ECO:0000256" key="3">
    <source>
        <dbReference type="SAM" id="Phobius"/>
    </source>
</evidence>
<dbReference type="STRING" id="1679444.PYTT_2182"/>
<keyword evidence="3" id="KW-0812">Transmembrane</keyword>
<keyword evidence="3" id="KW-1133">Transmembrane helix</keyword>
<dbReference type="GO" id="GO:0046872">
    <property type="term" value="F:metal ion binding"/>
    <property type="evidence" value="ECO:0007669"/>
    <property type="project" value="UniProtKB-KW"/>
</dbReference>
<accession>A0A1C7PFB5</accession>
<feature type="transmembrane region" description="Helical" evidence="3">
    <location>
        <begin position="111"/>
        <end position="128"/>
    </location>
</feature>
<dbReference type="Gene3D" id="3.60.21.10">
    <property type="match status" value="1"/>
</dbReference>
<gene>
    <name evidence="5" type="ORF">PYTT_2182</name>
</gene>
<protein>
    <submittedName>
        <fullName evidence="5">Metallo-dependent phosphatase-like</fullName>
    </submittedName>
</protein>